<name>A0ABC8SXJ3_9AQUA</name>
<evidence type="ECO:0000313" key="2">
    <source>
        <dbReference type="EMBL" id="CAK9161916.1"/>
    </source>
</evidence>
<dbReference type="GO" id="GO:0016071">
    <property type="term" value="P:mRNA metabolic process"/>
    <property type="evidence" value="ECO:0007669"/>
    <property type="project" value="UniProtKB-ARBA"/>
</dbReference>
<protein>
    <submittedName>
        <fullName evidence="2">Uncharacterized protein</fullName>
    </submittedName>
</protein>
<dbReference type="InterPro" id="IPR028322">
    <property type="entry name" value="PNRC-like_rgn"/>
</dbReference>
<feature type="region of interest" description="Disordered" evidence="1">
    <location>
        <begin position="149"/>
        <end position="175"/>
    </location>
</feature>
<dbReference type="AlphaFoldDB" id="A0ABC8SXJ3"/>
<dbReference type="Pfam" id="PF15365">
    <property type="entry name" value="PNRC"/>
    <property type="match status" value="1"/>
</dbReference>
<reference evidence="2 3" key="1">
    <citation type="submission" date="2024-02" db="EMBL/GenBank/DDBJ databases">
        <authorList>
            <person name="Vignale AGUSTIN F."/>
            <person name="Sosa J E."/>
            <person name="Modenutti C."/>
        </authorList>
    </citation>
    <scope>NUCLEOTIDE SEQUENCE [LARGE SCALE GENOMIC DNA]</scope>
</reference>
<sequence>MGTEVLRPHDCLVDRIRLAPAVFDYRRKNEKQRTNYNYSYRKPMVRPERSPELKKRSEPTISKRSSSSEDFNHNSNVLMGKVTILRRGQSYDALDPKIKSEKTTTLKKHGDDSVGMLGPDPVMVPKQTRVSPMAGNGRSVDMYAGSAFSMSPSPRSLPLPSFFSKKQGSKTVDDSATRDLRRLLRLE</sequence>
<feature type="region of interest" description="Disordered" evidence="1">
    <location>
        <begin position="34"/>
        <end position="74"/>
    </location>
</feature>
<dbReference type="PANTHER" id="PTHR33670:SF1">
    <property type="entry name" value="OS09G0416300 PROTEIN"/>
    <property type="match status" value="1"/>
</dbReference>
<feature type="region of interest" description="Disordered" evidence="1">
    <location>
        <begin position="102"/>
        <end position="124"/>
    </location>
</feature>
<feature type="compositionally biased region" description="Basic and acidic residues" evidence="1">
    <location>
        <begin position="102"/>
        <end position="112"/>
    </location>
</feature>
<keyword evidence="3" id="KW-1185">Reference proteome</keyword>
<dbReference type="PANTHER" id="PTHR33670">
    <property type="entry name" value="SPLICING FACTOR, PROLINE- AND GLUTAMINE-RICH-LIKE"/>
    <property type="match status" value="1"/>
</dbReference>
<dbReference type="EMBL" id="CAUOFW020003758">
    <property type="protein sequence ID" value="CAK9161916.1"/>
    <property type="molecule type" value="Genomic_DNA"/>
</dbReference>
<accession>A0ABC8SXJ3</accession>
<gene>
    <name evidence="2" type="ORF">ILEXP_LOCUS30742</name>
</gene>
<proteinExistence type="predicted"/>
<feature type="compositionally biased region" description="Basic and acidic residues" evidence="1">
    <location>
        <begin position="45"/>
        <end position="58"/>
    </location>
</feature>
<evidence type="ECO:0000313" key="3">
    <source>
        <dbReference type="Proteomes" id="UP001642360"/>
    </source>
</evidence>
<dbReference type="Proteomes" id="UP001642360">
    <property type="component" value="Unassembled WGS sequence"/>
</dbReference>
<evidence type="ECO:0000256" key="1">
    <source>
        <dbReference type="SAM" id="MobiDB-lite"/>
    </source>
</evidence>
<feature type="compositionally biased region" description="Low complexity" evidence="1">
    <location>
        <begin position="149"/>
        <end position="164"/>
    </location>
</feature>
<organism evidence="2 3">
    <name type="scientific">Ilex paraguariensis</name>
    <name type="common">yerba mate</name>
    <dbReference type="NCBI Taxonomy" id="185542"/>
    <lineage>
        <taxon>Eukaryota</taxon>
        <taxon>Viridiplantae</taxon>
        <taxon>Streptophyta</taxon>
        <taxon>Embryophyta</taxon>
        <taxon>Tracheophyta</taxon>
        <taxon>Spermatophyta</taxon>
        <taxon>Magnoliopsida</taxon>
        <taxon>eudicotyledons</taxon>
        <taxon>Gunneridae</taxon>
        <taxon>Pentapetalae</taxon>
        <taxon>asterids</taxon>
        <taxon>campanulids</taxon>
        <taxon>Aquifoliales</taxon>
        <taxon>Aquifoliaceae</taxon>
        <taxon>Ilex</taxon>
    </lineage>
</organism>
<comment type="caution">
    <text evidence="2">The sequence shown here is derived from an EMBL/GenBank/DDBJ whole genome shotgun (WGS) entry which is preliminary data.</text>
</comment>